<dbReference type="OrthoDB" id="9798934at2"/>
<keyword evidence="2" id="KW-0238">DNA-binding</keyword>
<reference evidence="5 6" key="1">
    <citation type="journal article" date="2015" name="Genome Announc.">
        <title>Expanding the biotechnology potential of lactobacilli through comparative genomics of 213 strains and associated genera.</title>
        <authorList>
            <person name="Sun Z."/>
            <person name="Harris H.M."/>
            <person name="McCann A."/>
            <person name="Guo C."/>
            <person name="Argimon S."/>
            <person name="Zhang W."/>
            <person name="Yang X."/>
            <person name="Jeffery I.B."/>
            <person name="Cooney J.C."/>
            <person name="Kagawa T.F."/>
            <person name="Liu W."/>
            <person name="Song Y."/>
            <person name="Salvetti E."/>
            <person name="Wrobel A."/>
            <person name="Rasinkangas P."/>
            <person name="Parkhill J."/>
            <person name="Rea M.C."/>
            <person name="O'Sullivan O."/>
            <person name="Ritari J."/>
            <person name="Douillard F.P."/>
            <person name="Paul Ross R."/>
            <person name="Yang R."/>
            <person name="Briner A.E."/>
            <person name="Felis G.E."/>
            <person name="de Vos W.M."/>
            <person name="Barrangou R."/>
            <person name="Klaenhammer T.R."/>
            <person name="Caufield P.W."/>
            <person name="Cui Y."/>
            <person name="Zhang H."/>
            <person name="O'Toole P.W."/>
        </authorList>
    </citation>
    <scope>NUCLEOTIDE SEQUENCE [LARGE SCALE GENOMIC DNA]</scope>
    <source>
        <strain evidence="5 6">NBRC 103219</strain>
    </source>
</reference>
<dbReference type="SUPFAM" id="SSF53822">
    <property type="entry name" value="Periplasmic binding protein-like I"/>
    <property type="match status" value="1"/>
</dbReference>
<dbReference type="CDD" id="cd01392">
    <property type="entry name" value="HTH_LacI"/>
    <property type="match status" value="1"/>
</dbReference>
<keyword evidence="6" id="KW-1185">Reference proteome</keyword>
<dbReference type="Gene3D" id="3.40.50.2300">
    <property type="match status" value="2"/>
</dbReference>
<dbReference type="InterPro" id="IPR010982">
    <property type="entry name" value="Lambda_DNA-bd_dom_sf"/>
</dbReference>
<evidence type="ECO:0000259" key="4">
    <source>
        <dbReference type="PROSITE" id="PS50932"/>
    </source>
</evidence>
<organism evidence="5 6">
    <name type="scientific">Ligilactobacillus pobuzihii</name>
    <dbReference type="NCBI Taxonomy" id="449659"/>
    <lineage>
        <taxon>Bacteria</taxon>
        <taxon>Bacillati</taxon>
        <taxon>Bacillota</taxon>
        <taxon>Bacilli</taxon>
        <taxon>Lactobacillales</taxon>
        <taxon>Lactobacillaceae</taxon>
        <taxon>Ligilactobacillus</taxon>
    </lineage>
</organism>
<dbReference type="RefSeq" id="WP_017867618.1">
    <property type="nucleotide sequence ID" value="NZ_BJYB01000003.1"/>
</dbReference>
<gene>
    <name evidence="5" type="ORF">IV66_GL000335</name>
</gene>
<feature type="domain" description="HTH lacI-type" evidence="4">
    <location>
        <begin position="2"/>
        <end position="56"/>
    </location>
</feature>
<dbReference type="PATRIC" id="fig|449659.4.peg.334"/>
<evidence type="ECO:0000256" key="2">
    <source>
        <dbReference type="ARBA" id="ARBA00023125"/>
    </source>
</evidence>
<sequence>MTNIRDIAKQSGYSVTTVSRYLNQNGYVSEAAAQKIKEVITKLDYVPNSIARDLSIGQTSTIGVVVPHMHHPYFTQLVAGVMEAAFAKRINVTLLQSRYDAQLEIKYLEQLHQKTYDGLIFTSHGISLTDMVKYQKYGPIVCCEDPGEINLSAAYTTRKTTYLQAFAHLKKHHFTNIGIMLSRPYELSATSKLTLDCYLQVFKHYPNKHLLQTTITTYSDGYQGALKYLKLSSQPDFVFTNGDDIAAGVRQCYIDHHHTVPPLMGQENQLASQLMQISTIGHHFKQVGAQAFHLLSSPQIKQVPVTAELIIR</sequence>
<evidence type="ECO:0000313" key="5">
    <source>
        <dbReference type="EMBL" id="KRN98046.1"/>
    </source>
</evidence>
<dbReference type="AlphaFoldDB" id="A0A0R2L8A8"/>
<dbReference type="PANTHER" id="PTHR30146">
    <property type="entry name" value="LACI-RELATED TRANSCRIPTIONAL REPRESSOR"/>
    <property type="match status" value="1"/>
</dbReference>
<dbReference type="PROSITE" id="PS50932">
    <property type="entry name" value="HTH_LACI_2"/>
    <property type="match status" value="1"/>
</dbReference>
<keyword evidence="1" id="KW-0805">Transcription regulation</keyword>
<dbReference type="SUPFAM" id="SSF47413">
    <property type="entry name" value="lambda repressor-like DNA-binding domains"/>
    <property type="match status" value="1"/>
</dbReference>
<dbReference type="STRING" id="449659.IV66_GL000335"/>
<accession>A0A0R2L8A8</accession>
<dbReference type="EMBL" id="JQCN01000052">
    <property type="protein sequence ID" value="KRN98046.1"/>
    <property type="molecule type" value="Genomic_DNA"/>
</dbReference>
<dbReference type="Pfam" id="PF00356">
    <property type="entry name" value="LacI"/>
    <property type="match status" value="1"/>
</dbReference>
<evidence type="ECO:0000256" key="3">
    <source>
        <dbReference type="ARBA" id="ARBA00023163"/>
    </source>
</evidence>
<proteinExistence type="predicted"/>
<dbReference type="GO" id="GO:0000976">
    <property type="term" value="F:transcription cis-regulatory region binding"/>
    <property type="evidence" value="ECO:0007669"/>
    <property type="project" value="TreeGrafter"/>
</dbReference>
<dbReference type="InterPro" id="IPR001761">
    <property type="entry name" value="Peripla_BP/Lac1_sug-bd_dom"/>
</dbReference>
<dbReference type="SMART" id="SM00354">
    <property type="entry name" value="HTH_LACI"/>
    <property type="match status" value="1"/>
</dbReference>
<dbReference type="Gene3D" id="1.10.260.40">
    <property type="entry name" value="lambda repressor-like DNA-binding domains"/>
    <property type="match status" value="1"/>
</dbReference>
<dbReference type="InterPro" id="IPR028082">
    <property type="entry name" value="Peripla_BP_I"/>
</dbReference>
<evidence type="ECO:0000313" key="6">
    <source>
        <dbReference type="Proteomes" id="UP000051886"/>
    </source>
</evidence>
<dbReference type="GO" id="GO:0003700">
    <property type="term" value="F:DNA-binding transcription factor activity"/>
    <property type="evidence" value="ECO:0007669"/>
    <property type="project" value="TreeGrafter"/>
</dbReference>
<keyword evidence="3" id="KW-0804">Transcription</keyword>
<dbReference type="PANTHER" id="PTHR30146:SF105">
    <property type="entry name" value="CATABOLITE CONTROL PROTEIN B"/>
    <property type="match status" value="1"/>
</dbReference>
<dbReference type="Proteomes" id="UP000051886">
    <property type="component" value="Unassembled WGS sequence"/>
</dbReference>
<dbReference type="Pfam" id="PF00532">
    <property type="entry name" value="Peripla_BP_1"/>
    <property type="match status" value="1"/>
</dbReference>
<comment type="caution">
    <text evidence="5">The sequence shown here is derived from an EMBL/GenBank/DDBJ whole genome shotgun (WGS) entry which is preliminary data.</text>
</comment>
<name>A0A0R2L8A8_9LACO</name>
<evidence type="ECO:0000256" key="1">
    <source>
        <dbReference type="ARBA" id="ARBA00023015"/>
    </source>
</evidence>
<dbReference type="CDD" id="cd06286">
    <property type="entry name" value="PBP1_CcpB-like"/>
    <property type="match status" value="1"/>
</dbReference>
<dbReference type="InterPro" id="IPR000843">
    <property type="entry name" value="HTH_LacI"/>
</dbReference>
<protein>
    <submittedName>
        <fullName evidence="5">Transcriptional regulator</fullName>
    </submittedName>
</protein>